<protein>
    <recommendedName>
        <fullName evidence="8">50S ribosomal protein L1</fullName>
    </recommendedName>
</protein>
<keyword evidence="5" id="KW-0472">Membrane</keyword>
<evidence type="ECO:0000256" key="2">
    <source>
        <dbReference type="ARBA" id="ARBA00022980"/>
    </source>
</evidence>
<evidence type="ECO:0000313" key="6">
    <source>
        <dbReference type="EMBL" id="WFD02621.1"/>
    </source>
</evidence>
<dbReference type="GO" id="GO:0005762">
    <property type="term" value="C:mitochondrial large ribosomal subunit"/>
    <property type="evidence" value="ECO:0007669"/>
    <property type="project" value="TreeGrafter"/>
</dbReference>
<evidence type="ECO:0000256" key="3">
    <source>
        <dbReference type="ARBA" id="ARBA00023274"/>
    </source>
</evidence>
<dbReference type="PANTHER" id="PTHR36427:SF3">
    <property type="entry name" value="LARGE RIBOSOMAL SUBUNIT PROTEIN UL1M"/>
    <property type="match status" value="1"/>
</dbReference>
<sequence length="738" mass="78779">MLLGLVGGKGRPSARLFSTTAQAWKKSAPGRGRARKSPATLLRLHAEGKLKGAEAAAAEKLLAEQDTAHVEKQAEKKGVQSMTLSEARNVIRSLEAARPRNAYELHIVTNVPSNQTNAFRGRIVFPKEPRIKGEVVLVFAEQGTDAAAAAHRAAEQLEASGSSTRLIIGGNEMIADASSGRVPAYTRVLCTTAMLPSLSKALARTLGPRGLMPSVKRGTAVEDGEEMQKAVEQLVTGVDWRGDRTGVVRGAVGRIAFSEDDLRKNVQALLDAVIEKAVSGLAGTKTSAHVIAGYARDTETTDENGKKVAKRTPGALKRVFLAGAAAVLLGFVTFCTPVFDKLWLLETNFFDRHVHFGTLGYDVNKIGTPMHLGYPRTFGLAVLTFLVALAGIFLPVIVGSIVAILSFLAAAVATAGFVVLIVTYFILKRHFNHGGNSFKFGTAFWLDVAAAIALFVASLFFGIGICCNVCGGRRKERQQDDATMYNRLFAEQQEPEHPAEERINMEHMDTTHHAENETPKFVPYGHSKTGSVDTGAGSTAANLYYPPNQEVYEERPGDSSVALVPAPVQQTTYATVPATGDNGVRSGAPVLGPEREMAPEWYNGQRGSTALSSQLHSLEGSEYEDAATAPSSEHFVDARVGTPAYAPGRTTATTTTTTNALPYMGTTTTAAPTMRSAAPHVGAYDPEPALPSHLRGGSVPQELNDSWFLPGSSSQANELPGYQGGRPGVYPQEKRGVL</sequence>
<dbReference type="AlphaFoldDB" id="A0AAF0DZQ8"/>
<dbReference type="InterPro" id="IPR016095">
    <property type="entry name" value="Ribosomal_uL1_3-a/b-sand"/>
</dbReference>
<dbReference type="PANTHER" id="PTHR36427">
    <property type="entry name" value="54S RIBOSOMAL PROTEIN L1, MITOCHONDRIAL"/>
    <property type="match status" value="1"/>
</dbReference>
<dbReference type="CDD" id="cd00403">
    <property type="entry name" value="Ribosomal_L1"/>
    <property type="match status" value="1"/>
</dbReference>
<proteinExistence type="inferred from homology"/>
<evidence type="ECO:0000256" key="4">
    <source>
        <dbReference type="SAM" id="MobiDB-lite"/>
    </source>
</evidence>
<feature type="region of interest" description="Disordered" evidence="4">
    <location>
        <begin position="643"/>
        <end position="663"/>
    </location>
</feature>
<accession>A0AAF0DZQ8</accession>
<dbReference type="InterPro" id="IPR023674">
    <property type="entry name" value="Ribosomal_uL1-like"/>
</dbReference>
<keyword evidence="2" id="KW-0689">Ribosomal protein</keyword>
<keyword evidence="3" id="KW-0687">Ribonucleoprotein</keyword>
<evidence type="ECO:0000256" key="5">
    <source>
        <dbReference type="SAM" id="Phobius"/>
    </source>
</evidence>
<comment type="similarity">
    <text evidence="1">Belongs to the universal ribosomal protein uL1 family.</text>
</comment>
<evidence type="ECO:0008006" key="8">
    <source>
        <dbReference type="Google" id="ProtNLM"/>
    </source>
</evidence>
<feature type="transmembrane region" description="Helical" evidence="5">
    <location>
        <begin position="405"/>
        <end position="427"/>
    </location>
</feature>
<keyword evidence="5" id="KW-0812">Transmembrane</keyword>
<feature type="transmembrane region" description="Helical" evidence="5">
    <location>
        <begin position="443"/>
        <end position="470"/>
    </location>
</feature>
<feature type="transmembrane region" description="Helical" evidence="5">
    <location>
        <begin position="378"/>
        <end position="398"/>
    </location>
</feature>
<dbReference type="Gene3D" id="3.40.50.790">
    <property type="match status" value="1"/>
</dbReference>
<dbReference type="Pfam" id="PF00687">
    <property type="entry name" value="Ribosomal_L1"/>
    <property type="match status" value="1"/>
</dbReference>
<name>A0AAF0DZQ8_9BASI</name>
<dbReference type="Proteomes" id="UP001214603">
    <property type="component" value="Chromosome 2"/>
</dbReference>
<dbReference type="GO" id="GO:0003735">
    <property type="term" value="F:structural constituent of ribosome"/>
    <property type="evidence" value="ECO:0007669"/>
    <property type="project" value="TreeGrafter"/>
</dbReference>
<reference evidence="6" key="1">
    <citation type="submission" date="2023-03" db="EMBL/GenBank/DDBJ databases">
        <title>Mating type loci evolution in Malassezia.</title>
        <authorList>
            <person name="Coelho M.A."/>
        </authorList>
    </citation>
    <scope>NUCLEOTIDE SEQUENCE</scope>
    <source>
        <strain evidence="6">CBS 7876</strain>
    </source>
</reference>
<dbReference type="EMBL" id="CP119935">
    <property type="protein sequence ID" value="WFD02621.1"/>
    <property type="molecule type" value="Genomic_DNA"/>
</dbReference>
<feature type="transmembrane region" description="Helical" evidence="5">
    <location>
        <begin position="319"/>
        <end position="339"/>
    </location>
</feature>
<keyword evidence="7" id="KW-1185">Reference proteome</keyword>
<evidence type="ECO:0000256" key="1">
    <source>
        <dbReference type="ARBA" id="ARBA00010531"/>
    </source>
</evidence>
<gene>
    <name evidence="6" type="ORF">MOBT1_001302</name>
</gene>
<organism evidence="6 7">
    <name type="scientific">Malassezia obtusa</name>
    <dbReference type="NCBI Taxonomy" id="76774"/>
    <lineage>
        <taxon>Eukaryota</taxon>
        <taxon>Fungi</taxon>
        <taxon>Dikarya</taxon>
        <taxon>Basidiomycota</taxon>
        <taxon>Ustilaginomycotina</taxon>
        <taxon>Malasseziomycetes</taxon>
        <taxon>Malasseziales</taxon>
        <taxon>Malasseziaceae</taxon>
        <taxon>Malassezia</taxon>
    </lineage>
</organism>
<keyword evidence="5" id="KW-1133">Transmembrane helix</keyword>
<dbReference type="SUPFAM" id="SSF56808">
    <property type="entry name" value="Ribosomal protein L1"/>
    <property type="match status" value="1"/>
</dbReference>
<evidence type="ECO:0000313" key="7">
    <source>
        <dbReference type="Proteomes" id="UP001214603"/>
    </source>
</evidence>
<dbReference type="Gene3D" id="3.30.190.20">
    <property type="match status" value="1"/>
</dbReference>
<feature type="region of interest" description="Disordered" evidence="4">
    <location>
        <begin position="681"/>
        <end position="738"/>
    </location>
</feature>
<dbReference type="InterPro" id="IPR028364">
    <property type="entry name" value="Ribosomal_uL1/biogenesis"/>
</dbReference>